<dbReference type="Proteomes" id="UP000077266">
    <property type="component" value="Unassembled WGS sequence"/>
</dbReference>
<dbReference type="InParanoid" id="A0A165FIB5"/>
<dbReference type="PANTHER" id="PTHR38926:SF5">
    <property type="entry name" value="F-BOX AND LEUCINE-RICH REPEAT PROTEIN 6"/>
    <property type="match status" value="1"/>
</dbReference>
<dbReference type="SUPFAM" id="SSF52047">
    <property type="entry name" value="RNI-like"/>
    <property type="match status" value="1"/>
</dbReference>
<sequence length="568" mass="63391">MLSAANERVMRTKLRDELCLLKEADDALIRARGARDAVVANVQLCTFAFEQAQVALQMAEADLGLLDVEIGHLVARSDALGASMASTRTWLQTLATFPHELLALIFEEACAVDVATQQDASLDVDAAKCPYAIAGVCRRWREAALNTHAIWQCIAVSQDWVDAVDNKPFKRHLRHLLARSGCRSLDITISFHSDLEDSECARQNACFLDFFQPLYRVASRIRTLRIRRTSPPVSSTREPIVDVLKLQLMQLLRCSTPRLEVLDIDLSLWSNDAYSAFWLGYPDRDIPHFLPEAPALRSMHISGAPILLRRSIPPLLSLTSISLSHDSIPLAYLWDTLAIAPNLQYLNLALGVVLQRDDETVARLTTLPITTLVAGMNALHQLSLPTQVELPHLSTLDLPDWVFGNFNVTHALAQSVTSIRVRFYEIDSDEADERAEVIANLRLFHAVESAELEYIGAIAEDERFLFDAFCDPVTPMWPNLRTLRLQGLEDYDEGDVERDGLLRLLQIRNVSRSSTTEGEAETAPVAIESVEFDAKSVPPWLAIRVEAIMGDKCKLIDPVPPSWQALGE</sequence>
<dbReference type="EMBL" id="KV426083">
    <property type="protein sequence ID" value="KZV89044.1"/>
    <property type="molecule type" value="Genomic_DNA"/>
</dbReference>
<gene>
    <name evidence="1" type="ORF">EXIGLDRAFT_722030</name>
</gene>
<dbReference type="InterPro" id="IPR032675">
    <property type="entry name" value="LRR_dom_sf"/>
</dbReference>
<organism evidence="1 2">
    <name type="scientific">Exidia glandulosa HHB12029</name>
    <dbReference type="NCBI Taxonomy" id="1314781"/>
    <lineage>
        <taxon>Eukaryota</taxon>
        <taxon>Fungi</taxon>
        <taxon>Dikarya</taxon>
        <taxon>Basidiomycota</taxon>
        <taxon>Agaricomycotina</taxon>
        <taxon>Agaricomycetes</taxon>
        <taxon>Auriculariales</taxon>
        <taxon>Exidiaceae</taxon>
        <taxon>Exidia</taxon>
    </lineage>
</organism>
<reference evidence="1 2" key="1">
    <citation type="journal article" date="2016" name="Mol. Biol. Evol.">
        <title>Comparative Genomics of Early-Diverging Mushroom-Forming Fungi Provides Insights into the Origins of Lignocellulose Decay Capabilities.</title>
        <authorList>
            <person name="Nagy L.G."/>
            <person name="Riley R."/>
            <person name="Tritt A."/>
            <person name="Adam C."/>
            <person name="Daum C."/>
            <person name="Floudas D."/>
            <person name="Sun H."/>
            <person name="Yadav J.S."/>
            <person name="Pangilinan J."/>
            <person name="Larsson K.H."/>
            <person name="Matsuura K."/>
            <person name="Barry K."/>
            <person name="Labutti K."/>
            <person name="Kuo R."/>
            <person name="Ohm R.A."/>
            <person name="Bhattacharya S.S."/>
            <person name="Shirouzu T."/>
            <person name="Yoshinaga Y."/>
            <person name="Martin F.M."/>
            <person name="Grigoriev I.V."/>
            <person name="Hibbett D.S."/>
        </authorList>
    </citation>
    <scope>NUCLEOTIDE SEQUENCE [LARGE SCALE GENOMIC DNA]</scope>
    <source>
        <strain evidence="1 2">HHB12029</strain>
    </source>
</reference>
<evidence type="ECO:0000313" key="1">
    <source>
        <dbReference type="EMBL" id="KZV89044.1"/>
    </source>
</evidence>
<keyword evidence="2" id="KW-1185">Reference proteome</keyword>
<evidence type="ECO:0000313" key="2">
    <source>
        <dbReference type="Proteomes" id="UP000077266"/>
    </source>
</evidence>
<accession>A0A165FIB5</accession>
<dbReference type="Gene3D" id="3.80.10.10">
    <property type="entry name" value="Ribonuclease Inhibitor"/>
    <property type="match status" value="1"/>
</dbReference>
<name>A0A165FIB5_EXIGL</name>
<evidence type="ECO:0008006" key="3">
    <source>
        <dbReference type="Google" id="ProtNLM"/>
    </source>
</evidence>
<dbReference type="AlphaFoldDB" id="A0A165FIB5"/>
<dbReference type="PANTHER" id="PTHR38926">
    <property type="entry name" value="F-BOX DOMAIN CONTAINING PROTEIN, EXPRESSED"/>
    <property type="match status" value="1"/>
</dbReference>
<protein>
    <recommendedName>
        <fullName evidence="3">F-box domain-containing protein</fullName>
    </recommendedName>
</protein>
<proteinExistence type="predicted"/>